<comment type="caution">
    <text evidence="2">The sequence shown here is derived from an EMBL/GenBank/DDBJ whole genome shotgun (WGS) entry which is preliminary data.</text>
</comment>
<feature type="domain" description="N-acetyltransferase" evidence="1">
    <location>
        <begin position="4"/>
        <end position="147"/>
    </location>
</feature>
<dbReference type="GO" id="GO:0016747">
    <property type="term" value="F:acyltransferase activity, transferring groups other than amino-acyl groups"/>
    <property type="evidence" value="ECO:0007669"/>
    <property type="project" value="InterPro"/>
</dbReference>
<dbReference type="Pfam" id="PF13527">
    <property type="entry name" value="Acetyltransf_9"/>
    <property type="match status" value="1"/>
</dbReference>
<keyword evidence="3" id="KW-1185">Reference proteome</keyword>
<organism evidence="2 3">
    <name type="scientific">Martelella alba</name>
    <dbReference type="NCBI Taxonomy" id="2590451"/>
    <lineage>
        <taxon>Bacteria</taxon>
        <taxon>Pseudomonadati</taxon>
        <taxon>Pseudomonadota</taxon>
        <taxon>Alphaproteobacteria</taxon>
        <taxon>Hyphomicrobiales</taxon>
        <taxon>Aurantimonadaceae</taxon>
        <taxon>Martelella</taxon>
    </lineage>
</organism>
<dbReference type="Proteomes" id="UP000318801">
    <property type="component" value="Unassembled WGS sequence"/>
</dbReference>
<dbReference type="AlphaFoldDB" id="A0A506U5X9"/>
<dbReference type="Gene3D" id="3.40.630.30">
    <property type="match status" value="1"/>
</dbReference>
<dbReference type="InterPro" id="IPR000182">
    <property type="entry name" value="GNAT_dom"/>
</dbReference>
<dbReference type="CDD" id="cd04301">
    <property type="entry name" value="NAT_SF"/>
    <property type="match status" value="1"/>
</dbReference>
<protein>
    <submittedName>
        <fullName evidence="2">GNAT family N-acetyltransferase</fullName>
    </submittedName>
</protein>
<evidence type="ECO:0000259" key="1">
    <source>
        <dbReference type="PROSITE" id="PS51186"/>
    </source>
</evidence>
<dbReference type="PROSITE" id="PS51186">
    <property type="entry name" value="GNAT"/>
    <property type="match status" value="1"/>
</dbReference>
<sequence>MAALQFRSDYAHTDEGRKGLKALIGDIFAVDITPLDRLGHDPSVIAFGWWQGDRLVANVSLYARQLWLKGECVQAFGVQSVAVRPEWRGRGLFRSLMQHALAYADRHAELMILTTGTPDLYRPFGFHSLKEHRFHAKAAIPSRPPCNRQLSLADPADVTLVQSLFARRSPTSAIAAATDHPALFMLKAWLTPEIAVMHLPEHDAVVAVDGLDQDTLMLLDVVAAKIPTLDAIVAALGFARQSVDIRLTPDIICPSAKRGETVENGHMLRGLFPLQQDAIIFTQMHI</sequence>
<reference evidence="2 3" key="1">
    <citation type="submission" date="2019-06" db="EMBL/GenBank/DDBJ databases">
        <authorList>
            <person name="Li M."/>
        </authorList>
    </citation>
    <scope>NUCLEOTIDE SEQUENCE [LARGE SCALE GENOMIC DNA]</scope>
    <source>
        <strain evidence="2 3">BGMRC2036</strain>
    </source>
</reference>
<dbReference type="InterPro" id="IPR016181">
    <property type="entry name" value="Acyl_CoA_acyltransferase"/>
</dbReference>
<dbReference type="OrthoDB" id="359414at2"/>
<keyword evidence="2" id="KW-0808">Transferase</keyword>
<name>A0A506U5X9_9HYPH</name>
<proteinExistence type="predicted"/>
<dbReference type="SUPFAM" id="SSF55729">
    <property type="entry name" value="Acyl-CoA N-acyltransferases (Nat)"/>
    <property type="match status" value="1"/>
</dbReference>
<gene>
    <name evidence="2" type="ORF">FJU08_13230</name>
</gene>
<evidence type="ECO:0000313" key="3">
    <source>
        <dbReference type="Proteomes" id="UP000318801"/>
    </source>
</evidence>
<accession>A0A506U5X9</accession>
<dbReference type="EMBL" id="VHLG01000008">
    <property type="protein sequence ID" value="TPW29763.1"/>
    <property type="molecule type" value="Genomic_DNA"/>
</dbReference>
<dbReference type="RefSeq" id="WP_141149486.1">
    <property type="nucleotide sequence ID" value="NZ_VHLG01000008.1"/>
</dbReference>
<evidence type="ECO:0000313" key="2">
    <source>
        <dbReference type="EMBL" id="TPW29763.1"/>
    </source>
</evidence>